<dbReference type="Proteomes" id="UP001550628">
    <property type="component" value="Unassembled WGS sequence"/>
</dbReference>
<evidence type="ECO:0000313" key="3">
    <source>
        <dbReference type="Proteomes" id="UP001550628"/>
    </source>
</evidence>
<evidence type="ECO:0000256" key="1">
    <source>
        <dbReference type="SAM" id="MobiDB-lite"/>
    </source>
</evidence>
<reference evidence="2 3" key="1">
    <citation type="submission" date="2024-06" db="EMBL/GenBank/DDBJ databases">
        <title>The Natural Products Discovery Center: Release of the First 8490 Sequenced Strains for Exploring Actinobacteria Biosynthetic Diversity.</title>
        <authorList>
            <person name="Kalkreuter E."/>
            <person name="Kautsar S.A."/>
            <person name="Yang D."/>
            <person name="Bader C.D."/>
            <person name="Teijaro C.N."/>
            <person name="Fluegel L."/>
            <person name="Davis C.M."/>
            <person name="Simpson J.R."/>
            <person name="Lauterbach L."/>
            <person name="Steele A.D."/>
            <person name="Gui C."/>
            <person name="Meng S."/>
            <person name="Li G."/>
            <person name="Viehrig K."/>
            <person name="Ye F."/>
            <person name="Su P."/>
            <person name="Kiefer A.F."/>
            <person name="Nichols A."/>
            <person name="Cepeda A.J."/>
            <person name="Yan W."/>
            <person name="Fan B."/>
            <person name="Jiang Y."/>
            <person name="Adhikari A."/>
            <person name="Zheng C.-J."/>
            <person name="Schuster L."/>
            <person name="Cowan T.M."/>
            <person name="Smanski M.J."/>
            <person name="Chevrette M.G."/>
            <person name="De Carvalho L.P.S."/>
            <person name="Shen B."/>
        </authorList>
    </citation>
    <scope>NUCLEOTIDE SEQUENCE [LARGE SCALE GENOMIC DNA]</scope>
    <source>
        <strain evidence="2 3">NPDC019708</strain>
    </source>
</reference>
<comment type="caution">
    <text evidence="2">The sequence shown here is derived from an EMBL/GenBank/DDBJ whole genome shotgun (WGS) entry which is preliminary data.</text>
</comment>
<evidence type="ECO:0000313" key="2">
    <source>
        <dbReference type="EMBL" id="MEU1953481.1"/>
    </source>
</evidence>
<proteinExistence type="predicted"/>
<organism evidence="2 3">
    <name type="scientific">Nocardia rhamnosiphila</name>
    <dbReference type="NCBI Taxonomy" id="426716"/>
    <lineage>
        <taxon>Bacteria</taxon>
        <taxon>Bacillati</taxon>
        <taxon>Actinomycetota</taxon>
        <taxon>Actinomycetes</taxon>
        <taxon>Mycobacteriales</taxon>
        <taxon>Nocardiaceae</taxon>
        <taxon>Nocardia</taxon>
    </lineage>
</organism>
<name>A0ABV2WRJ2_9NOCA</name>
<sequence>MAVDDEEGAGAIAVEPVGGELDGEDQGQGIEPDQCSRDSCFQRHGFVGQATV</sequence>
<accession>A0ABV2WRJ2</accession>
<protein>
    <submittedName>
        <fullName evidence="2">Uncharacterized protein</fullName>
    </submittedName>
</protein>
<dbReference type="EMBL" id="JBEYBF010000010">
    <property type="protein sequence ID" value="MEU1953481.1"/>
    <property type="molecule type" value="Genomic_DNA"/>
</dbReference>
<dbReference type="RefSeq" id="WP_357154305.1">
    <property type="nucleotide sequence ID" value="NZ_JBEYBF010000010.1"/>
</dbReference>
<feature type="region of interest" description="Disordered" evidence="1">
    <location>
        <begin position="1"/>
        <end position="32"/>
    </location>
</feature>
<gene>
    <name evidence="2" type="ORF">ABZ510_16635</name>
</gene>
<keyword evidence="3" id="KW-1185">Reference proteome</keyword>